<dbReference type="Proteomes" id="UP000290900">
    <property type="component" value="Unassembled WGS sequence"/>
</dbReference>
<dbReference type="Gene3D" id="2.130.10.10">
    <property type="entry name" value="YVTN repeat-like/Quinoprotein amine dehydrogenase"/>
    <property type="match status" value="2"/>
</dbReference>
<dbReference type="Pfam" id="PF25168">
    <property type="entry name" value="Beta-prop_WDR36-Utp21_2nd"/>
    <property type="match status" value="1"/>
</dbReference>
<evidence type="ECO:0000256" key="4">
    <source>
        <dbReference type="SAM" id="MobiDB-lite"/>
    </source>
</evidence>
<dbReference type="InterPro" id="IPR011047">
    <property type="entry name" value="Quinoprotein_ADH-like_sf"/>
</dbReference>
<dbReference type="PROSITE" id="PS50082">
    <property type="entry name" value="WD_REPEATS_2"/>
    <property type="match status" value="1"/>
</dbReference>
<dbReference type="SUPFAM" id="SSF50998">
    <property type="entry name" value="Quinoprotein alcohol dehydrogenase-like"/>
    <property type="match status" value="1"/>
</dbReference>
<dbReference type="FunFam" id="2.130.10.10:FF:000410">
    <property type="entry name" value="U3 small nucleolar RNA-associated protein 21"/>
    <property type="match status" value="1"/>
</dbReference>
<dbReference type="PANTHER" id="PTHR22840">
    <property type="entry name" value="WD REPEAT-CONTAINING PROTEIN 36"/>
    <property type="match status" value="1"/>
</dbReference>
<dbReference type="SMART" id="SM00320">
    <property type="entry name" value="WD40"/>
    <property type="match status" value="9"/>
</dbReference>
<dbReference type="InterPro" id="IPR015943">
    <property type="entry name" value="WD40/YVTN_repeat-like_dom_sf"/>
</dbReference>
<dbReference type="PROSITE" id="PS50294">
    <property type="entry name" value="WD_REPEATS_REGION"/>
    <property type="match status" value="1"/>
</dbReference>
<name>A0A448YU08_BRENA</name>
<evidence type="ECO:0000256" key="3">
    <source>
        <dbReference type="PROSITE-ProRule" id="PRU00221"/>
    </source>
</evidence>
<reference evidence="7 8" key="1">
    <citation type="submission" date="2018-12" db="EMBL/GenBank/DDBJ databases">
        <authorList>
            <person name="Tiukova I."/>
            <person name="Dainat J."/>
        </authorList>
    </citation>
    <scope>NUCLEOTIDE SEQUENCE [LARGE SCALE GENOMIC DNA]</scope>
</reference>
<gene>
    <name evidence="7" type="ORF">BRENAR_LOCUS5128</name>
</gene>
<dbReference type="InterPro" id="IPR019775">
    <property type="entry name" value="WD40_repeat_CS"/>
</dbReference>
<dbReference type="InParanoid" id="A0A448YU08"/>
<dbReference type="STRING" id="13370.A0A448YU08"/>
<evidence type="ECO:0000313" key="7">
    <source>
        <dbReference type="EMBL" id="VEU24400.1"/>
    </source>
</evidence>
<dbReference type="InterPro" id="IPR007319">
    <property type="entry name" value="WDR36/Utp21_C"/>
</dbReference>
<evidence type="ECO:0000256" key="1">
    <source>
        <dbReference type="ARBA" id="ARBA00022574"/>
    </source>
</evidence>
<dbReference type="AlphaFoldDB" id="A0A448YU08"/>
<sequence length="956" mass="105037">MVVPTDIDGKRRKLESDSSSSSIPVRYSRIFSPFRTIGHVSDGTPFAIGTLGQTFYIATVVGRSFQIYDAATLHLLFVSHTQTPVPITSIEAHFQYVFCSYGNKIGVFRRGRLEHEFAIPGTDDDIVKLLVFGNYIVAATTSALHIFEKRSSKSAFATEFYASVPINSLYGTIVDISHLPTQINKVVVATSSTLLVVNVRSTKLIYATDSELFSGITCIEPTPALDVIAVGDDTGRFVVYNVRKNRILQKISTGSNAPVTSISFRTDGTPHAVCSLRSGELFFYDLARKSRVHILRNAHKEAYGGATKAVFLNGQPIVVSTGPDNSLKEFVFDPVLSTTNSAIITPPRHLRSRGGHSAPPTCLLFADNKSHYLQSASQDRSFWTFSLRKDAQSQEMSQKQSREKNGKRVAGVVSQYRDKFPPITMMAQENAREGEWDNIVTAHQEETFARTWDSRNRKVGKYELATIDGGVVKAVAMTQCGNFALIGSSKGGIGVYNVQSGKLRKMYRLHKKAVTGVAVDGMNRKMVSCGLDGIVGFYDFSMSHYLGKLQLDSPITQLVYHRSSDLVALALDDMSIVVIDASTQRIVRQLFGHRNRITALDFSADGRWLVSASLDSTIRTWDLPTGSCIDGIKLDSIATCLKISPQGDYMATAHVNGLGVSLWTNKAQFHPVSTRNIEEESEFANITLPNVSGDGGATILEGAFEENEEPDRTSAVAGYVSPLQLDDSLVTLSHCSTSKFSTLYHLDTIRRRNKPADPVEKPESVPFFMQISGDAVGDRARTAEEGGAANVEQKAEQSESSSRLLSLNDRNSHQFESEFTRLLRTAGQSGEPDYGSFIGFLVDLSPANTDLEVRSLSTVAPFNELVWFLGALKYGFQENRNFELLTAIMAILLRVHGDVIYDLKQKAANKSEENYSEAIRVIEALNACADVSLAENSKVDELVKYCSSVMNLVTTA</sequence>
<feature type="repeat" description="WD" evidence="3">
    <location>
        <begin position="590"/>
        <end position="631"/>
    </location>
</feature>
<keyword evidence="1 3" id="KW-0853">WD repeat</keyword>
<feature type="region of interest" description="Disordered" evidence="4">
    <location>
        <begin position="787"/>
        <end position="806"/>
    </location>
</feature>
<dbReference type="GO" id="GO:0006364">
    <property type="term" value="P:rRNA processing"/>
    <property type="evidence" value="ECO:0007669"/>
    <property type="project" value="InterPro"/>
</dbReference>
<dbReference type="OrthoDB" id="10250769at2759"/>
<evidence type="ECO:0000313" key="8">
    <source>
        <dbReference type="Proteomes" id="UP000290900"/>
    </source>
</evidence>
<evidence type="ECO:0000259" key="5">
    <source>
        <dbReference type="Pfam" id="PF04192"/>
    </source>
</evidence>
<proteinExistence type="predicted"/>
<dbReference type="Pfam" id="PF25171">
    <property type="entry name" value="Beta-prop_WDR36-Utp21_1st"/>
    <property type="match status" value="1"/>
</dbReference>
<keyword evidence="8" id="KW-1185">Reference proteome</keyword>
<feature type="domain" description="WDR36/Utp21 N-terminal" evidence="6">
    <location>
        <begin position="57"/>
        <end position="333"/>
    </location>
</feature>
<evidence type="ECO:0000256" key="2">
    <source>
        <dbReference type="ARBA" id="ARBA00022737"/>
    </source>
</evidence>
<keyword evidence="2" id="KW-0677">Repeat</keyword>
<organism evidence="7 8">
    <name type="scientific">Brettanomyces naardenensis</name>
    <name type="common">Yeast</name>
    <dbReference type="NCBI Taxonomy" id="13370"/>
    <lineage>
        <taxon>Eukaryota</taxon>
        <taxon>Fungi</taxon>
        <taxon>Dikarya</taxon>
        <taxon>Ascomycota</taxon>
        <taxon>Saccharomycotina</taxon>
        <taxon>Pichiomycetes</taxon>
        <taxon>Pichiales</taxon>
        <taxon>Pichiaceae</taxon>
        <taxon>Brettanomyces</taxon>
    </lineage>
</organism>
<evidence type="ECO:0000259" key="6">
    <source>
        <dbReference type="Pfam" id="PF25171"/>
    </source>
</evidence>
<dbReference type="InterPro" id="IPR001680">
    <property type="entry name" value="WD40_rpt"/>
</dbReference>
<dbReference type="InterPro" id="IPR059157">
    <property type="entry name" value="WDR36-Utp21_N"/>
</dbReference>
<dbReference type="PROSITE" id="PS00678">
    <property type="entry name" value="WD_REPEATS_1"/>
    <property type="match status" value="1"/>
</dbReference>
<dbReference type="PANTHER" id="PTHR22840:SF12">
    <property type="entry name" value="WD REPEAT-CONTAINING PROTEIN 36"/>
    <property type="match status" value="1"/>
</dbReference>
<dbReference type="FunCoup" id="A0A448YU08">
    <property type="interactions" value="1190"/>
</dbReference>
<dbReference type="GO" id="GO:0032040">
    <property type="term" value="C:small-subunit processome"/>
    <property type="evidence" value="ECO:0007669"/>
    <property type="project" value="InterPro"/>
</dbReference>
<feature type="domain" description="WDR36/Utp21 C-terminal" evidence="5">
    <location>
        <begin position="724"/>
        <end position="953"/>
    </location>
</feature>
<dbReference type="EMBL" id="CAACVR010000076">
    <property type="protein sequence ID" value="VEU24400.1"/>
    <property type="molecule type" value="Genomic_DNA"/>
</dbReference>
<protein>
    <submittedName>
        <fullName evidence="7">DEKNAAC105597</fullName>
    </submittedName>
</protein>
<dbReference type="Pfam" id="PF04192">
    <property type="entry name" value="Utp21"/>
    <property type="match status" value="1"/>
</dbReference>
<dbReference type="GO" id="GO:0034388">
    <property type="term" value="C:Pwp2p-containing subcomplex of 90S preribosome"/>
    <property type="evidence" value="ECO:0007669"/>
    <property type="project" value="TreeGrafter"/>
</dbReference>
<accession>A0A448YU08</accession>